<evidence type="ECO:0000313" key="2">
    <source>
        <dbReference type="Proteomes" id="UP000245702"/>
    </source>
</evidence>
<dbReference type="InterPro" id="IPR046632">
    <property type="entry name" value="DUF6744"/>
</dbReference>
<accession>A0ABP2C3H2</accession>
<sequence length="330" mass="36502">MNNMNNLYAVRGGEADTILGNLVWFSVSDMEILRDDLVNLAANVGLPEKYVPAPIRPSDAFRRATSEVGGVLRAGEEITEVLMVREVLSSEERVVRHMIKEVRDKKNVRLNYEQIGEIEFERQWGSIKTTALSDEAMPALRKAEMQYNKYRDYFVGDHLRKMIKTVLGECQAIGVRPAGAVYFTPAVHAGTVKAMNSLVKLLPGNNAEMHCLPVINAIEQKQMLEEKLRGHVLSQVSQIGNMLGGNAEVLGVKKTLASLAAEFAATLRDQKVVSKSAASNAIQQLQGLKQQVGEYESLLEANLGEVRSTIEVLRKQVRIMLERVSVEGAA</sequence>
<keyword evidence="2" id="KW-1185">Reference proteome</keyword>
<protein>
    <submittedName>
        <fullName evidence="1">Uncharacterized protein</fullName>
    </submittedName>
</protein>
<proteinExistence type="predicted"/>
<reference evidence="1 2" key="1">
    <citation type="submission" date="2016-01" db="EMBL/GenBank/DDBJ databases">
        <authorList>
            <person name="Brown R."/>
        </authorList>
    </citation>
    <scope>NUCLEOTIDE SEQUENCE [LARGE SCALE GENOMIC DNA]</scope>
    <source>
        <strain evidence="1">Sporomusa sphaeroides DSM 2875</strain>
    </source>
</reference>
<dbReference type="EMBL" id="FCOW01000004">
    <property type="protein sequence ID" value="CVK18412.1"/>
    <property type="molecule type" value="Genomic_DNA"/>
</dbReference>
<dbReference type="Proteomes" id="UP000245702">
    <property type="component" value="Unassembled WGS sequence"/>
</dbReference>
<evidence type="ECO:0000313" key="1">
    <source>
        <dbReference type="EMBL" id="CVK18412.1"/>
    </source>
</evidence>
<dbReference type="Pfam" id="PF20529">
    <property type="entry name" value="DUF6744"/>
    <property type="match status" value="1"/>
</dbReference>
<dbReference type="RefSeq" id="WP_075756348.1">
    <property type="nucleotide sequence ID" value="NZ_CP146991.1"/>
</dbReference>
<gene>
    <name evidence="1" type="ORF">SSPH_01050</name>
</gene>
<organism evidence="1 2">
    <name type="scientific">Sporomusa sphaeroides DSM 2875</name>
    <dbReference type="NCBI Taxonomy" id="1337886"/>
    <lineage>
        <taxon>Bacteria</taxon>
        <taxon>Bacillati</taxon>
        <taxon>Bacillota</taxon>
        <taxon>Negativicutes</taxon>
        <taxon>Selenomonadales</taxon>
        <taxon>Sporomusaceae</taxon>
        <taxon>Sporomusa</taxon>
    </lineage>
</organism>
<comment type="caution">
    <text evidence="1">The sequence shown here is derived from an EMBL/GenBank/DDBJ whole genome shotgun (WGS) entry which is preliminary data.</text>
</comment>
<name>A0ABP2C3H2_9FIRM</name>